<reference evidence="2 3" key="1">
    <citation type="journal article" date="2018" name="Arch. Microbiol.">
        <title>New insights into the metabolic potential of the phototrophic purple bacterium Rhodopila globiformis DSM 161(T) from its draft genome sequence and evidence for a vanadium-dependent nitrogenase.</title>
        <authorList>
            <person name="Imhoff J.F."/>
            <person name="Rahn T."/>
            <person name="Kunzel S."/>
            <person name="Neulinger S.C."/>
        </authorList>
    </citation>
    <scope>NUCLEOTIDE SEQUENCE [LARGE SCALE GENOMIC DNA]</scope>
    <source>
        <strain evidence="2 3">DSM 161</strain>
    </source>
</reference>
<comment type="caution">
    <text evidence="2">The sequence shown here is derived from an EMBL/GenBank/DDBJ whole genome shotgun (WGS) entry which is preliminary data.</text>
</comment>
<dbReference type="OrthoDB" id="7277196at2"/>
<evidence type="ECO:0008006" key="4">
    <source>
        <dbReference type="Google" id="ProtNLM"/>
    </source>
</evidence>
<evidence type="ECO:0000313" key="3">
    <source>
        <dbReference type="Proteomes" id="UP000239724"/>
    </source>
</evidence>
<feature type="signal peptide" evidence="1">
    <location>
        <begin position="1"/>
        <end position="21"/>
    </location>
</feature>
<organism evidence="2 3">
    <name type="scientific">Rhodopila globiformis</name>
    <name type="common">Rhodopseudomonas globiformis</name>
    <dbReference type="NCBI Taxonomy" id="1071"/>
    <lineage>
        <taxon>Bacteria</taxon>
        <taxon>Pseudomonadati</taxon>
        <taxon>Pseudomonadota</taxon>
        <taxon>Alphaproteobacteria</taxon>
        <taxon>Acetobacterales</taxon>
        <taxon>Acetobacteraceae</taxon>
        <taxon>Rhodopila</taxon>
    </lineage>
</organism>
<keyword evidence="1" id="KW-0732">Signal</keyword>
<sequence length="120" mass="12800">MKTFAALLALSLLPAALPARAQGPVAPGAINDYPTAARADYVFACMVGNGQTQDALNRCSCAIDTIAAAVPYDAYEKAETILRMRQQVGGYLAQEFRTRAANTILEQLQQAQAEADVSCF</sequence>
<dbReference type="RefSeq" id="WP_104517166.1">
    <property type="nucleotide sequence ID" value="NZ_NHRY01000038.1"/>
</dbReference>
<evidence type="ECO:0000313" key="2">
    <source>
        <dbReference type="EMBL" id="PPQ38642.1"/>
    </source>
</evidence>
<protein>
    <recommendedName>
        <fullName evidence="4">Rap1a immunity protein domain-containing protein</fullName>
    </recommendedName>
</protein>
<dbReference type="EMBL" id="NHRY01000038">
    <property type="protein sequence ID" value="PPQ38642.1"/>
    <property type="molecule type" value="Genomic_DNA"/>
</dbReference>
<feature type="chain" id="PRO_5015651875" description="Rap1a immunity protein domain-containing protein" evidence="1">
    <location>
        <begin position="22"/>
        <end position="120"/>
    </location>
</feature>
<accession>A0A2S6NND9</accession>
<evidence type="ECO:0000256" key="1">
    <source>
        <dbReference type="SAM" id="SignalP"/>
    </source>
</evidence>
<keyword evidence="3" id="KW-1185">Reference proteome</keyword>
<dbReference type="AlphaFoldDB" id="A0A2S6NND9"/>
<gene>
    <name evidence="2" type="ORF">CCS01_02000</name>
</gene>
<proteinExistence type="predicted"/>
<name>A0A2S6NND9_RHOGL</name>
<dbReference type="Proteomes" id="UP000239724">
    <property type="component" value="Unassembled WGS sequence"/>
</dbReference>